<keyword evidence="3" id="KW-1185">Reference proteome</keyword>
<reference evidence="2 3" key="1">
    <citation type="submission" date="2024-02" db="EMBL/GenBank/DDBJ databases">
        <title>The whole genome sequence of Pseudomonas benzopyrenica MLY92.</title>
        <authorList>
            <person name="Liu Y."/>
        </authorList>
    </citation>
    <scope>NUCLEOTIDE SEQUENCE [LARGE SCALE GENOMIC DNA]</scope>
    <source>
        <strain evidence="2 3">MLY92</strain>
    </source>
</reference>
<sequence>MRKQHGPDLTRKVKPISRCVTCHGRGVTRGVFYEMECGTCAGTGWVDHATGQAMPAEDLVFTLSHRLLHLEQQLATLQRMQPYESSNRRGPHGSHRTGD</sequence>
<dbReference type="RefSeq" id="WP_338544914.1">
    <property type="nucleotide sequence ID" value="NZ_CP145723.1"/>
</dbReference>
<evidence type="ECO:0000313" key="3">
    <source>
        <dbReference type="Proteomes" id="UP001372714"/>
    </source>
</evidence>
<feature type="region of interest" description="Disordered" evidence="1">
    <location>
        <begin position="78"/>
        <end position="99"/>
    </location>
</feature>
<evidence type="ECO:0000313" key="2">
    <source>
        <dbReference type="EMBL" id="WWM65447.1"/>
    </source>
</evidence>
<feature type="compositionally biased region" description="Basic residues" evidence="1">
    <location>
        <begin position="89"/>
        <end position="99"/>
    </location>
</feature>
<organism evidence="2 3">
    <name type="scientific">Pseudomonas benzopyrenica</name>
    <dbReference type="NCBI Taxonomy" id="2993566"/>
    <lineage>
        <taxon>Bacteria</taxon>
        <taxon>Pseudomonadati</taxon>
        <taxon>Pseudomonadota</taxon>
        <taxon>Gammaproteobacteria</taxon>
        <taxon>Pseudomonadales</taxon>
        <taxon>Pseudomonadaceae</taxon>
        <taxon>Pseudomonas</taxon>
    </lineage>
</organism>
<accession>A0ABZ2FPB9</accession>
<proteinExistence type="predicted"/>
<dbReference type="SUPFAM" id="SSF57938">
    <property type="entry name" value="DnaJ/Hsp40 cysteine-rich domain"/>
    <property type="match status" value="1"/>
</dbReference>
<dbReference type="InterPro" id="IPR036410">
    <property type="entry name" value="HSP_DnaJ_Cys-rich_dom_sf"/>
</dbReference>
<protein>
    <submittedName>
        <fullName evidence="2">Uncharacterized protein</fullName>
    </submittedName>
</protein>
<dbReference type="Proteomes" id="UP001372714">
    <property type="component" value="Chromosome"/>
</dbReference>
<gene>
    <name evidence="2" type="ORF">V6W80_17210</name>
</gene>
<evidence type="ECO:0000256" key="1">
    <source>
        <dbReference type="SAM" id="MobiDB-lite"/>
    </source>
</evidence>
<dbReference type="EMBL" id="CP145723">
    <property type="protein sequence ID" value="WWM65447.1"/>
    <property type="molecule type" value="Genomic_DNA"/>
</dbReference>
<name>A0ABZ2FPB9_9PSED</name>